<dbReference type="Gene3D" id="1.10.30.50">
    <property type="match status" value="1"/>
</dbReference>
<keyword evidence="2" id="KW-0540">Nuclease</keyword>
<proteinExistence type="predicted"/>
<dbReference type="EMBL" id="CP054929">
    <property type="protein sequence ID" value="QKW51921.1"/>
    <property type="molecule type" value="Genomic_DNA"/>
</dbReference>
<dbReference type="InterPro" id="IPR002711">
    <property type="entry name" value="HNH"/>
</dbReference>
<dbReference type="GO" id="GO:0004519">
    <property type="term" value="F:endonuclease activity"/>
    <property type="evidence" value="ECO:0007669"/>
    <property type="project" value="UniProtKB-KW"/>
</dbReference>
<evidence type="ECO:0000259" key="1">
    <source>
        <dbReference type="SMART" id="SM00507"/>
    </source>
</evidence>
<reference evidence="2 3" key="1">
    <citation type="submission" date="2020-06" db="EMBL/GenBank/DDBJ databases">
        <title>Genome mining for natural products.</title>
        <authorList>
            <person name="Zhang B."/>
            <person name="Shi J."/>
            <person name="Ge H."/>
        </authorList>
    </citation>
    <scope>NUCLEOTIDE SEQUENCE [LARGE SCALE GENOMIC DNA]</scope>
    <source>
        <strain evidence="2 3">NA00687</strain>
    </source>
</reference>
<feature type="domain" description="HNH nuclease" evidence="1">
    <location>
        <begin position="37"/>
        <end position="85"/>
    </location>
</feature>
<dbReference type="GO" id="GO:0008270">
    <property type="term" value="F:zinc ion binding"/>
    <property type="evidence" value="ECO:0007669"/>
    <property type="project" value="InterPro"/>
</dbReference>
<dbReference type="SMART" id="SM00507">
    <property type="entry name" value="HNHc"/>
    <property type="match status" value="1"/>
</dbReference>
<evidence type="ECO:0000313" key="3">
    <source>
        <dbReference type="Proteomes" id="UP000509303"/>
    </source>
</evidence>
<dbReference type="Proteomes" id="UP000509303">
    <property type="component" value="Chromosome"/>
</dbReference>
<dbReference type="AlphaFoldDB" id="A0A7H8NBV2"/>
<protein>
    <submittedName>
        <fullName evidence="2">HNH endonuclease</fullName>
    </submittedName>
</protein>
<keyword evidence="2" id="KW-0255">Endonuclease</keyword>
<dbReference type="GO" id="GO:0003676">
    <property type="term" value="F:nucleic acid binding"/>
    <property type="evidence" value="ECO:0007669"/>
    <property type="project" value="InterPro"/>
</dbReference>
<sequence length="193" mass="21648">MTMPSKWEIAHYWDKSPRRRDFAPHLQLDEPCCFACGSFAERWKRDTPQASWQRASLERSHVVPQSLGGPDDASNLLLLCRACHRESPDWRDPEQMVRWIATRDERPSQELETFMAWLAAAERAPDFGEALASVASEEGAAERVSEILRDLIGQAGTHFGVGYSQGTRVAVLQVAADEISKRARPADRGAEEA</sequence>
<keyword evidence="3" id="KW-1185">Reference proteome</keyword>
<dbReference type="InterPro" id="IPR003615">
    <property type="entry name" value="HNH_nuc"/>
</dbReference>
<organism evidence="2 3">
    <name type="scientific">Streptomyces buecherae</name>
    <dbReference type="NCBI Taxonomy" id="2763006"/>
    <lineage>
        <taxon>Bacteria</taxon>
        <taxon>Bacillati</taxon>
        <taxon>Actinomycetota</taxon>
        <taxon>Actinomycetes</taxon>
        <taxon>Kitasatosporales</taxon>
        <taxon>Streptomycetaceae</taxon>
        <taxon>Streptomyces</taxon>
    </lineage>
</organism>
<accession>A0A7H8NBV2</accession>
<keyword evidence="2" id="KW-0378">Hydrolase</keyword>
<gene>
    <name evidence="2" type="ORF">HUT08_22965</name>
</gene>
<evidence type="ECO:0000313" key="2">
    <source>
        <dbReference type="EMBL" id="QKW51921.1"/>
    </source>
</evidence>
<dbReference type="Pfam" id="PF01844">
    <property type="entry name" value="HNH"/>
    <property type="match status" value="1"/>
</dbReference>
<dbReference type="CDD" id="cd00085">
    <property type="entry name" value="HNHc"/>
    <property type="match status" value="1"/>
</dbReference>
<name>A0A7H8NBV2_9ACTN</name>